<evidence type="ECO:0000256" key="7">
    <source>
        <dbReference type="SAM" id="Coils"/>
    </source>
</evidence>
<comment type="similarity">
    <text evidence="2">Belongs to the bZIP family. ATF subfamily.</text>
</comment>
<dbReference type="AlphaFoldDB" id="A0A9P0GR87"/>
<dbReference type="SMART" id="SM00338">
    <property type="entry name" value="BRLZ"/>
    <property type="match status" value="1"/>
</dbReference>
<reference evidence="10" key="1">
    <citation type="submission" date="2022-01" db="EMBL/GenBank/DDBJ databases">
        <authorList>
            <person name="King R."/>
        </authorList>
    </citation>
    <scope>NUCLEOTIDE SEQUENCE</scope>
</reference>
<dbReference type="SUPFAM" id="SSF57959">
    <property type="entry name" value="Leucine zipper domain"/>
    <property type="match status" value="1"/>
</dbReference>
<evidence type="ECO:0000313" key="10">
    <source>
        <dbReference type="EMBL" id="CAH1164608.1"/>
    </source>
</evidence>
<keyword evidence="4" id="KW-0238">DNA-binding</keyword>
<feature type="region of interest" description="Disordered" evidence="8">
    <location>
        <begin position="405"/>
        <end position="425"/>
    </location>
</feature>
<dbReference type="GO" id="GO:0030968">
    <property type="term" value="P:endoplasmic reticulum unfolded protein response"/>
    <property type="evidence" value="ECO:0007669"/>
    <property type="project" value="TreeGrafter"/>
</dbReference>
<dbReference type="GO" id="GO:0000981">
    <property type="term" value="F:DNA-binding transcription factor activity, RNA polymerase II-specific"/>
    <property type="evidence" value="ECO:0007669"/>
    <property type="project" value="TreeGrafter"/>
</dbReference>
<dbReference type="InterPro" id="IPR051882">
    <property type="entry name" value="ATF_bZIP_TF"/>
</dbReference>
<evidence type="ECO:0000313" key="11">
    <source>
        <dbReference type="Proteomes" id="UP001153712"/>
    </source>
</evidence>
<dbReference type="GO" id="GO:0016020">
    <property type="term" value="C:membrane"/>
    <property type="evidence" value="ECO:0007669"/>
    <property type="project" value="UniProtKB-SubCell"/>
</dbReference>
<gene>
    <name evidence="10" type="ORF">PHYEVI_LOCUS3482</name>
</gene>
<dbReference type="Gene3D" id="1.20.5.170">
    <property type="match status" value="1"/>
</dbReference>
<dbReference type="PANTHER" id="PTHR46164:SF3">
    <property type="entry name" value="ATF6, ISOFORM C"/>
    <property type="match status" value="1"/>
</dbReference>
<evidence type="ECO:0000256" key="3">
    <source>
        <dbReference type="ARBA" id="ARBA00023015"/>
    </source>
</evidence>
<keyword evidence="6" id="KW-0539">Nucleus</keyword>
<name>A0A9P0GR87_PHYSR</name>
<dbReference type="InterPro" id="IPR004827">
    <property type="entry name" value="bZIP"/>
</dbReference>
<dbReference type="Proteomes" id="UP001153712">
    <property type="component" value="Chromosome 13"/>
</dbReference>
<dbReference type="InterPro" id="IPR046347">
    <property type="entry name" value="bZIP_sf"/>
</dbReference>
<evidence type="ECO:0000256" key="4">
    <source>
        <dbReference type="ARBA" id="ARBA00023125"/>
    </source>
</evidence>
<evidence type="ECO:0000256" key="5">
    <source>
        <dbReference type="ARBA" id="ARBA00023163"/>
    </source>
</evidence>
<feature type="domain" description="BZIP" evidence="9">
    <location>
        <begin position="239"/>
        <end position="303"/>
    </location>
</feature>
<dbReference type="GO" id="GO:0000978">
    <property type="term" value="F:RNA polymerase II cis-regulatory region sequence-specific DNA binding"/>
    <property type="evidence" value="ECO:0007669"/>
    <property type="project" value="TreeGrafter"/>
</dbReference>
<organism evidence="10 11">
    <name type="scientific">Phyllotreta striolata</name>
    <name type="common">Striped flea beetle</name>
    <name type="synonym">Crioceris striolata</name>
    <dbReference type="NCBI Taxonomy" id="444603"/>
    <lineage>
        <taxon>Eukaryota</taxon>
        <taxon>Metazoa</taxon>
        <taxon>Ecdysozoa</taxon>
        <taxon>Arthropoda</taxon>
        <taxon>Hexapoda</taxon>
        <taxon>Insecta</taxon>
        <taxon>Pterygota</taxon>
        <taxon>Neoptera</taxon>
        <taxon>Endopterygota</taxon>
        <taxon>Coleoptera</taxon>
        <taxon>Polyphaga</taxon>
        <taxon>Cucujiformia</taxon>
        <taxon>Chrysomeloidea</taxon>
        <taxon>Chrysomelidae</taxon>
        <taxon>Galerucinae</taxon>
        <taxon>Alticini</taxon>
        <taxon>Phyllotreta</taxon>
    </lineage>
</organism>
<evidence type="ECO:0000259" key="9">
    <source>
        <dbReference type="SMART" id="SM00338"/>
    </source>
</evidence>
<keyword evidence="7" id="KW-0175">Coiled coil</keyword>
<dbReference type="EMBL" id="OU900106">
    <property type="protein sequence ID" value="CAH1164608.1"/>
    <property type="molecule type" value="Genomic_DNA"/>
</dbReference>
<dbReference type="PANTHER" id="PTHR46164">
    <property type="entry name" value="ATF6, ISOFORM C"/>
    <property type="match status" value="1"/>
</dbReference>
<accession>A0A9P0GR87</accession>
<keyword evidence="3" id="KW-0805">Transcription regulation</keyword>
<evidence type="ECO:0000256" key="6">
    <source>
        <dbReference type="ARBA" id="ARBA00023242"/>
    </source>
</evidence>
<dbReference type="GO" id="GO:0005634">
    <property type="term" value="C:nucleus"/>
    <property type="evidence" value="ECO:0007669"/>
    <property type="project" value="TreeGrafter"/>
</dbReference>
<evidence type="ECO:0000256" key="2">
    <source>
        <dbReference type="ARBA" id="ARBA00009050"/>
    </source>
</evidence>
<protein>
    <recommendedName>
        <fullName evidence="9">BZIP domain-containing protein</fullName>
    </recommendedName>
</protein>
<evidence type="ECO:0000256" key="8">
    <source>
        <dbReference type="SAM" id="MobiDB-lite"/>
    </source>
</evidence>
<proteinExistence type="inferred from homology"/>
<sequence length="598" mass="67983">MLTTDDFSLDDYVFKSSPESCNSYSDHSYSTDCMDVACDEDFLTQLSSDLNIPLLLNQGEDELSILNSLLFDENPEEILPEPTVDVSRELLDLQKLDFSKWPSNGVKNEPVSPRSSKSNSPVCPDAPIIKEEIVPKSPPASPIIVNNVNELPNNVVYPVKIVQKHVPIVPKTPYPLPIINKNNLVVLNGDLKPVVTQPPNVVLMDNLISSVPVTKPVTVSSVLLEAKNRFTLNGRSIDPKILKRQQRKIKNRESASLSRKKKKDYVTSLEEQVKELTSLNKRLQSENIQLKEKLAQYEINPLNINGSRSIKPSLFLCICLIVLGLNFNIMRNPFSVKTQVDDPLPLLNGHHGRSLLWTTDDVNDKENKTSAFSKFFMCPATINQTESARLVLELERWIGKPSSIPKNTSLDQNKTNNIKKSRPRKKKYRLENSLTSYKRYRYKDGREMEAPTPNELQVFSVRPDHIYSEFFEAINKQDDTFYVVSFTDQHLLLPALHHNKTRRPKMSLIMPSIMPNAETVSKASMIPLMQIDCEVLDTRLLHIKHGSIPMNFRTFGNATKKEAPEASEVGNNTDKRNYYKSNYKPYFVKPSKGIFKLN</sequence>
<feature type="compositionally biased region" description="Polar residues" evidence="8">
    <location>
        <begin position="405"/>
        <end position="416"/>
    </location>
</feature>
<dbReference type="OrthoDB" id="644067at2759"/>
<dbReference type="CDD" id="cd14700">
    <property type="entry name" value="bZIP_ATF6"/>
    <property type="match status" value="1"/>
</dbReference>
<feature type="coiled-coil region" evidence="7">
    <location>
        <begin position="266"/>
        <end position="300"/>
    </location>
</feature>
<evidence type="ECO:0000256" key="1">
    <source>
        <dbReference type="ARBA" id="ARBA00004167"/>
    </source>
</evidence>
<keyword evidence="5" id="KW-0804">Transcription</keyword>
<keyword evidence="11" id="KW-1185">Reference proteome</keyword>
<dbReference type="Pfam" id="PF00170">
    <property type="entry name" value="bZIP_1"/>
    <property type="match status" value="1"/>
</dbReference>
<comment type="subcellular location">
    <subcellularLocation>
        <location evidence="1">Membrane</location>
        <topology evidence="1">Single-pass membrane protein</topology>
    </subcellularLocation>
</comment>